<evidence type="ECO:0000256" key="1">
    <source>
        <dbReference type="SAM" id="MobiDB-lite"/>
    </source>
</evidence>
<feature type="region of interest" description="Disordered" evidence="1">
    <location>
        <begin position="157"/>
        <end position="204"/>
    </location>
</feature>
<feature type="region of interest" description="Disordered" evidence="1">
    <location>
        <begin position="21"/>
        <end position="110"/>
    </location>
</feature>
<organism evidence="2">
    <name type="scientific">Zea mays</name>
    <name type="common">Maize</name>
    <dbReference type="NCBI Taxonomy" id="4577"/>
    <lineage>
        <taxon>Eukaryota</taxon>
        <taxon>Viridiplantae</taxon>
        <taxon>Streptophyta</taxon>
        <taxon>Embryophyta</taxon>
        <taxon>Tracheophyta</taxon>
        <taxon>Spermatophyta</taxon>
        <taxon>Magnoliopsida</taxon>
        <taxon>Liliopsida</taxon>
        <taxon>Poales</taxon>
        <taxon>Poaceae</taxon>
        <taxon>PACMAD clade</taxon>
        <taxon>Panicoideae</taxon>
        <taxon>Andropogonodae</taxon>
        <taxon>Andropogoneae</taxon>
        <taxon>Tripsacinae</taxon>
        <taxon>Zea</taxon>
    </lineage>
</organism>
<evidence type="ECO:0000313" key="2">
    <source>
        <dbReference type="EMBL" id="ACR37642.1"/>
    </source>
</evidence>
<dbReference type="AlphaFoldDB" id="C4J8Z2"/>
<sequence length="286" mass="31830">MLIWYVQVRQEEQRLLTGRVHVPGSNKAPPARAVAGAHRPRLGQQGPLPRHLRHAGGGGGGVRRRGHQVPRPQRRHQLRPHALRRRQDHGQQHAAAARPRAPQEGRRPRLRRHGRGCCPGAAGCCCCCRRGAAATAEGRKPAPAPPRRALRRGLLLRAARPGGHRRGRRPPPQQRGATRSRVQRGVVAAHQHRQRQLPRGQPRPRPVHALLQAAACARRQRQAGQPARLLGVHGRVGQGRRLHRAHARVRRLDRRLTGRISRSIHTIESHVHLSRPVVGLLQISVS</sequence>
<reference evidence="2" key="1">
    <citation type="journal article" date="2009" name="PLoS Genet.">
        <title>Sequencing, mapping, and analysis of 27,455 maize full-length cDNAs.</title>
        <authorList>
            <person name="Soderlund C."/>
            <person name="Descour A."/>
            <person name="Kudrna D."/>
            <person name="Bomhoff M."/>
            <person name="Boyd L."/>
            <person name="Currie J."/>
            <person name="Angelova A."/>
            <person name="Collura K."/>
            <person name="Wissotski M."/>
            <person name="Ashley E."/>
            <person name="Morrow D."/>
            <person name="Fernandes J."/>
            <person name="Walbot V."/>
            <person name="Yu Y."/>
        </authorList>
    </citation>
    <scope>NUCLEOTIDE SEQUENCE</scope>
    <source>
        <strain evidence="2">B73</strain>
    </source>
</reference>
<accession>C4J8Z2</accession>
<feature type="compositionally biased region" description="Basic residues" evidence="1">
    <location>
        <begin position="62"/>
        <end position="87"/>
    </location>
</feature>
<name>C4J8Z2_MAIZE</name>
<protein>
    <submittedName>
        <fullName evidence="2">Uncharacterized protein</fullName>
    </submittedName>
</protein>
<proteinExistence type="evidence at transcript level"/>
<dbReference type="EMBL" id="BT087289">
    <property type="protein sequence ID" value="ACR37642.1"/>
    <property type="molecule type" value="mRNA"/>
</dbReference>